<gene>
    <name evidence="4" type="primary">LOC103506043</name>
</gene>
<evidence type="ECO:0000313" key="4">
    <source>
        <dbReference type="RefSeq" id="XP_026677005.1"/>
    </source>
</evidence>
<reference evidence="4" key="1">
    <citation type="submission" date="2025-08" db="UniProtKB">
        <authorList>
            <consortium name="RefSeq"/>
        </authorList>
    </citation>
    <scope>IDENTIFICATION</scope>
</reference>
<organism evidence="3 4">
    <name type="scientific">Diaphorina citri</name>
    <name type="common">Asian citrus psyllid</name>
    <dbReference type="NCBI Taxonomy" id="121845"/>
    <lineage>
        <taxon>Eukaryota</taxon>
        <taxon>Metazoa</taxon>
        <taxon>Ecdysozoa</taxon>
        <taxon>Arthropoda</taxon>
        <taxon>Hexapoda</taxon>
        <taxon>Insecta</taxon>
        <taxon>Pterygota</taxon>
        <taxon>Neoptera</taxon>
        <taxon>Paraneoptera</taxon>
        <taxon>Hemiptera</taxon>
        <taxon>Sternorrhyncha</taxon>
        <taxon>Psylloidea</taxon>
        <taxon>Psyllidae</taxon>
        <taxon>Diaphorininae</taxon>
        <taxon>Diaphorina</taxon>
    </lineage>
</organism>
<sequence>MDYELVPYGKAKTEELVPPGNRYKFHCQHGSVECHANKIHACAIKNIENKATLLKYVACMINDNYEAEQIALDCSRQHNIDVNPILQCARSAEGEILLKTYGEMTYALTPKVSFIPTILINGNQYNQAHILKNLWGSVCALFPESSQPKECSR</sequence>
<dbReference type="PaxDb" id="121845-A0A3Q0IRN5"/>
<dbReference type="PANTHER" id="PTHR13234:SF71">
    <property type="entry name" value="GAMMA-INTERFERON-INDUCIBLE LYSOSOMAL THIOL REDUCTASE-LIKE PROTEIN"/>
    <property type="match status" value="1"/>
</dbReference>
<keyword evidence="2" id="KW-0325">Glycoprotein</keyword>
<name>A0A3Q0IRN5_DIACI</name>
<keyword evidence="3" id="KW-1185">Reference proteome</keyword>
<dbReference type="AlphaFoldDB" id="A0A3Q0IRN5"/>
<evidence type="ECO:0000313" key="3">
    <source>
        <dbReference type="Proteomes" id="UP000079169"/>
    </source>
</evidence>
<dbReference type="PANTHER" id="PTHR13234">
    <property type="entry name" value="GAMMA-INTERFERON INDUCIBLE LYSOSOMAL THIOL REDUCTASE GILT"/>
    <property type="match status" value="1"/>
</dbReference>
<proteinExistence type="inferred from homology"/>
<dbReference type="STRING" id="121845.A0A3Q0IRN5"/>
<dbReference type="InterPro" id="IPR004911">
    <property type="entry name" value="Interferon-induced_GILT"/>
</dbReference>
<accession>A0A3Q0IRN5</accession>
<protein>
    <submittedName>
        <fullName evidence="4">Gamma-interferon-inducible lysosomal thiol reductase</fullName>
    </submittedName>
</protein>
<evidence type="ECO:0000256" key="2">
    <source>
        <dbReference type="ARBA" id="ARBA00023180"/>
    </source>
</evidence>
<dbReference type="RefSeq" id="XP_026677005.1">
    <property type="nucleotide sequence ID" value="XM_026821204.1"/>
</dbReference>
<dbReference type="KEGG" id="dci:103506043"/>
<evidence type="ECO:0000256" key="1">
    <source>
        <dbReference type="ARBA" id="ARBA00005679"/>
    </source>
</evidence>
<dbReference type="Pfam" id="PF03227">
    <property type="entry name" value="GILT"/>
    <property type="match status" value="1"/>
</dbReference>
<dbReference type="Proteomes" id="UP000079169">
    <property type="component" value="Unplaced"/>
</dbReference>
<dbReference type="GeneID" id="103506043"/>
<dbReference type="GO" id="GO:0016671">
    <property type="term" value="F:oxidoreductase activity, acting on a sulfur group of donors, disulfide as acceptor"/>
    <property type="evidence" value="ECO:0007669"/>
    <property type="project" value="InterPro"/>
</dbReference>
<comment type="similarity">
    <text evidence="1">Belongs to the GILT family.</text>
</comment>